<dbReference type="Gene3D" id="3.40.50.300">
    <property type="entry name" value="P-loop containing nucleotide triphosphate hydrolases"/>
    <property type="match status" value="1"/>
</dbReference>
<feature type="domain" description="Polysaccharide chain length determinant N-terminal" evidence="17">
    <location>
        <begin position="35"/>
        <end position="117"/>
    </location>
</feature>
<keyword evidence="5" id="KW-1003">Cell membrane</keyword>
<dbReference type="RefSeq" id="WP_091405712.1">
    <property type="nucleotide sequence ID" value="NZ_FOAB01000001.1"/>
</dbReference>
<dbReference type="InterPro" id="IPR027417">
    <property type="entry name" value="P-loop_NTPase"/>
</dbReference>
<feature type="domain" description="AAA" evidence="18">
    <location>
        <begin position="595"/>
        <end position="727"/>
    </location>
</feature>
<dbReference type="CDD" id="cd05387">
    <property type="entry name" value="BY-kinase"/>
    <property type="match status" value="1"/>
</dbReference>
<proteinExistence type="inferred from homology"/>
<evidence type="ECO:0000256" key="14">
    <source>
        <dbReference type="ARBA" id="ARBA00023137"/>
    </source>
</evidence>
<feature type="transmembrane region" description="Helical" evidence="16">
    <location>
        <begin position="37"/>
        <end position="55"/>
    </location>
</feature>
<evidence type="ECO:0000313" key="21">
    <source>
        <dbReference type="Proteomes" id="UP000198521"/>
    </source>
</evidence>
<dbReference type="InterPro" id="IPR005702">
    <property type="entry name" value="Wzc-like_C"/>
</dbReference>
<evidence type="ECO:0000256" key="13">
    <source>
        <dbReference type="ARBA" id="ARBA00023136"/>
    </source>
</evidence>
<evidence type="ECO:0000256" key="4">
    <source>
        <dbReference type="ARBA" id="ARBA00011903"/>
    </source>
</evidence>
<keyword evidence="11" id="KW-0067">ATP-binding</keyword>
<evidence type="ECO:0000256" key="10">
    <source>
        <dbReference type="ARBA" id="ARBA00022777"/>
    </source>
</evidence>
<evidence type="ECO:0000256" key="15">
    <source>
        <dbReference type="ARBA" id="ARBA00051245"/>
    </source>
</evidence>
<keyword evidence="13 16" id="KW-0472">Membrane</keyword>
<dbReference type="EC" id="2.7.10.2" evidence="4"/>
<accession>A0A1H7HQB7</accession>
<evidence type="ECO:0000256" key="5">
    <source>
        <dbReference type="ARBA" id="ARBA00022475"/>
    </source>
</evidence>
<keyword evidence="8 16" id="KW-0812">Transmembrane</keyword>
<evidence type="ECO:0000256" key="3">
    <source>
        <dbReference type="ARBA" id="ARBA00008883"/>
    </source>
</evidence>
<evidence type="ECO:0000256" key="1">
    <source>
        <dbReference type="ARBA" id="ARBA00004429"/>
    </source>
</evidence>
<name>A0A1H7HQB7_AQUAM</name>
<dbReference type="GO" id="GO:0005886">
    <property type="term" value="C:plasma membrane"/>
    <property type="evidence" value="ECO:0007669"/>
    <property type="project" value="UniProtKB-SubCell"/>
</dbReference>
<evidence type="ECO:0000313" key="20">
    <source>
        <dbReference type="EMBL" id="SEK52556.1"/>
    </source>
</evidence>
<comment type="subcellular location">
    <subcellularLocation>
        <location evidence="1">Cell inner membrane</location>
        <topology evidence="1">Multi-pass membrane protein</topology>
    </subcellularLocation>
</comment>
<evidence type="ECO:0000259" key="18">
    <source>
        <dbReference type="Pfam" id="PF13614"/>
    </source>
</evidence>
<dbReference type="PANTHER" id="PTHR32309:SF13">
    <property type="entry name" value="FERRIC ENTEROBACTIN TRANSPORT PROTEIN FEPE"/>
    <property type="match status" value="1"/>
</dbReference>
<dbReference type="PANTHER" id="PTHR32309">
    <property type="entry name" value="TYROSINE-PROTEIN KINASE"/>
    <property type="match status" value="1"/>
</dbReference>
<sequence length="787" mass="88229">MISNNNPENITDNSTFVNPPKSSFNFRDEILKYVKKWYWFLLSVIVFGTLAYLHVRYTIPQYNVSGTILISQEESVSESELSAFKDLGLLDDSKNKIENEIQIIKSRTLLTNVVNNLKLNVQYFTKGRVVESENYPKSLIEINFLSADSIVHTKSKDFRVLINSQTSFSFVDKEGQKLSDHSFGKTINTSIGDVVITPNVDGIESNKGKVIHIKITPVNIVAQSYRNKLSVITIGKGSSIVKLSLNDPVKEKAKDIINDLVEEYNKSTIENKKLTSARTAGFINERLDLISGDLSEVDDEAAGYKSKFGLTNDVSAQTQRVADIDSRNLQEINRYETQLRKIESTRRFVLSQDGKYDILPSTLGFDDPSITSTVARYNGLISQRKRLLKSSSEQNPVVVNIDEQIGSLRQGLIASLNGAKNSINISLNSLRTQDKYFSGQLYNAPLRQKELTAIGREQGIKEQLYLYLLQKREEAEITSHITLSNARVIDKASTLGSYPVSPNKKMIYFGAIFFGFALPFLIIYLLDLFNTKVNSREDLERSLSMPILGAIPKTKSKKSKIVVSRNSRSSIAEAFRILRTNLGFLMAGTNKKTGKVIFVTSTISGEGKTLVSSNLAKTLAISGKKVAYLGTDFRDPKFHNFFELQKGKDTPGFTNFIMNLDIKPEDVVYEQGENDPLFVIPSGVIPPNPAELLMNDRVKEMFEYLGDNYDYIVVDTAPVSLVTDTLLIGHFADLSIYIVRENYSDKRILQVPENFYREKRLPNMAVLLNAAGDKVGYGYGYGYGAKD</sequence>
<protein>
    <recommendedName>
        <fullName evidence="4">non-specific protein-tyrosine kinase</fullName>
        <ecNumber evidence="4">2.7.10.2</ecNumber>
    </recommendedName>
</protein>
<evidence type="ECO:0000256" key="8">
    <source>
        <dbReference type="ARBA" id="ARBA00022692"/>
    </source>
</evidence>
<dbReference type="NCBIfam" id="TIGR01007">
    <property type="entry name" value="eps_fam"/>
    <property type="match status" value="1"/>
</dbReference>
<dbReference type="EMBL" id="FOAB01000001">
    <property type="protein sequence ID" value="SEK52556.1"/>
    <property type="molecule type" value="Genomic_DNA"/>
</dbReference>
<evidence type="ECO:0000256" key="2">
    <source>
        <dbReference type="ARBA" id="ARBA00007316"/>
    </source>
</evidence>
<feature type="domain" description="Tyrosine-protein kinase G-rich" evidence="19">
    <location>
        <begin position="448"/>
        <end position="523"/>
    </location>
</feature>
<keyword evidence="12 16" id="KW-1133">Transmembrane helix</keyword>
<dbReference type="Proteomes" id="UP000198521">
    <property type="component" value="Unassembled WGS sequence"/>
</dbReference>
<comment type="similarity">
    <text evidence="2">Belongs to the CpsD/CapB family.</text>
</comment>
<dbReference type="InterPro" id="IPR025669">
    <property type="entry name" value="AAA_dom"/>
</dbReference>
<keyword evidence="14" id="KW-0829">Tyrosine-protein kinase</keyword>
<reference evidence="20 21" key="1">
    <citation type="submission" date="2016-10" db="EMBL/GenBank/DDBJ databases">
        <authorList>
            <person name="de Groot N.N."/>
        </authorList>
    </citation>
    <scope>NUCLEOTIDE SEQUENCE [LARGE SCALE GENOMIC DNA]</scope>
    <source>
        <strain evidence="20 21">DSM 25232</strain>
    </source>
</reference>
<evidence type="ECO:0000256" key="16">
    <source>
        <dbReference type="SAM" id="Phobius"/>
    </source>
</evidence>
<evidence type="ECO:0000256" key="11">
    <source>
        <dbReference type="ARBA" id="ARBA00022840"/>
    </source>
</evidence>
<dbReference type="Pfam" id="PF02706">
    <property type="entry name" value="Wzz"/>
    <property type="match status" value="1"/>
</dbReference>
<evidence type="ECO:0000259" key="19">
    <source>
        <dbReference type="Pfam" id="PF13807"/>
    </source>
</evidence>
<evidence type="ECO:0000256" key="6">
    <source>
        <dbReference type="ARBA" id="ARBA00022519"/>
    </source>
</evidence>
<keyword evidence="6" id="KW-0997">Cell inner membrane</keyword>
<feature type="transmembrane region" description="Helical" evidence="16">
    <location>
        <begin position="506"/>
        <end position="526"/>
    </location>
</feature>
<dbReference type="Pfam" id="PF13614">
    <property type="entry name" value="AAA_31"/>
    <property type="match status" value="1"/>
</dbReference>
<dbReference type="SUPFAM" id="SSF52540">
    <property type="entry name" value="P-loop containing nucleoside triphosphate hydrolases"/>
    <property type="match status" value="1"/>
</dbReference>
<comment type="similarity">
    <text evidence="3">Belongs to the etk/wzc family.</text>
</comment>
<dbReference type="Pfam" id="PF13807">
    <property type="entry name" value="GNVR"/>
    <property type="match status" value="1"/>
</dbReference>
<dbReference type="InterPro" id="IPR050445">
    <property type="entry name" value="Bact_polysacc_biosynth/exp"/>
</dbReference>
<comment type="catalytic activity">
    <reaction evidence="15">
        <text>L-tyrosyl-[protein] + ATP = O-phospho-L-tyrosyl-[protein] + ADP + H(+)</text>
        <dbReference type="Rhea" id="RHEA:10596"/>
        <dbReference type="Rhea" id="RHEA-COMP:10136"/>
        <dbReference type="Rhea" id="RHEA-COMP:20101"/>
        <dbReference type="ChEBI" id="CHEBI:15378"/>
        <dbReference type="ChEBI" id="CHEBI:30616"/>
        <dbReference type="ChEBI" id="CHEBI:46858"/>
        <dbReference type="ChEBI" id="CHEBI:61978"/>
        <dbReference type="ChEBI" id="CHEBI:456216"/>
        <dbReference type="EC" id="2.7.10.2"/>
    </reaction>
</comment>
<dbReference type="STRING" id="1038014.SAMN04487910_0729"/>
<keyword evidence="10" id="KW-0418">Kinase</keyword>
<gene>
    <name evidence="20" type="ORF">SAMN04487910_0729</name>
</gene>
<keyword evidence="21" id="KW-1185">Reference proteome</keyword>
<evidence type="ECO:0000256" key="9">
    <source>
        <dbReference type="ARBA" id="ARBA00022741"/>
    </source>
</evidence>
<evidence type="ECO:0000256" key="12">
    <source>
        <dbReference type="ARBA" id="ARBA00022989"/>
    </source>
</evidence>
<dbReference type="OrthoDB" id="9794577at2"/>
<keyword evidence="7" id="KW-0808">Transferase</keyword>
<dbReference type="InterPro" id="IPR032807">
    <property type="entry name" value="GNVR"/>
</dbReference>
<dbReference type="GO" id="GO:0004715">
    <property type="term" value="F:non-membrane spanning protein tyrosine kinase activity"/>
    <property type="evidence" value="ECO:0007669"/>
    <property type="project" value="UniProtKB-EC"/>
</dbReference>
<evidence type="ECO:0000256" key="7">
    <source>
        <dbReference type="ARBA" id="ARBA00022679"/>
    </source>
</evidence>
<organism evidence="20 21">
    <name type="scientific">Aquimarina amphilecti</name>
    <dbReference type="NCBI Taxonomy" id="1038014"/>
    <lineage>
        <taxon>Bacteria</taxon>
        <taxon>Pseudomonadati</taxon>
        <taxon>Bacteroidota</taxon>
        <taxon>Flavobacteriia</taxon>
        <taxon>Flavobacteriales</taxon>
        <taxon>Flavobacteriaceae</taxon>
        <taxon>Aquimarina</taxon>
    </lineage>
</organism>
<evidence type="ECO:0000259" key="17">
    <source>
        <dbReference type="Pfam" id="PF02706"/>
    </source>
</evidence>
<keyword evidence="9" id="KW-0547">Nucleotide-binding</keyword>
<dbReference type="AlphaFoldDB" id="A0A1H7HQB7"/>
<dbReference type="GO" id="GO:0005524">
    <property type="term" value="F:ATP binding"/>
    <property type="evidence" value="ECO:0007669"/>
    <property type="project" value="UniProtKB-KW"/>
</dbReference>
<dbReference type="InterPro" id="IPR003856">
    <property type="entry name" value="LPS_length_determ_N"/>
</dbReference>